<name>I3XUK8_SULBS</name>
<accession>I3XUK8</accession>
<reference evidence="2 3" key="1">
    <citation type="submission" date="2012-06" db="EMBL/GenBank/DDBJ databases">
        <title>Complete sequence of Sulfurospirillum barnesii SES-3.</title>
        <authorList>
            <consortium name="US DOE Joint Genome Institute"/>
            <person name="Lucas S."/>
            <person name="Han J."/>
            <person name="Lapidus A."/>
            <person name="Cheng J.-F."/>
            <person name="Goodwin L."/>
            <person name="Pitluck S."/>
            <person name="Peters L."/>
            <person name="Ovchinnikova G."/>
            <person name="Lu M."/>
            <person name="Detter J.C."/>
            <person name="Han C."/>
            <person name="Tapia R."/>
            <person name="Land M."/>
            <person name="Hauser L."/>
            <person name="Kyrpides N."/>
            <person name="Ivanova N."/>
            <person name="Pagani I."/>
            <person name="Stolz J."/>
            <person name="Arkin A."/>
            <person name="Dehal P."/>
            <person name="Oremland R."/>
            <person name="Saltikov C."/>
            <person name="Basu P."/>
            <person name="Hollibaugh J."/>
            <person name="Newman D."/>
            <person name="Stolyar S."/>
            <person name="Hazen T."/>
            <person name="Woyke T."/>
        </authorList>
    </citation>
    <scope>NUCLEOTIDE SEQUENCE [LARGE SCALE GENOMIC DNA]</scope>
    <source>
        <strain evidence="3">ATCC 700032 / DSM 10660 / SES-3</strain>
    </source>
</reference>
<dbReference type="KEGG" id="sba:Sulba_0306"/>
<dbReference type="EMBL" id="CP003333">
    <property type="protein sequence ID" value="AFL67632.1"/>
    <property type="molecule type" value="Genomic_DNA"/>
</dbReference>
<evidence type="ECO:0000256" key="1">
    <source>
        <dbReference type="SAM" id="Phobius"/>
    </source>
</evidence>
<feature type="transmembrane region" description="Helical" evidence="1">
    <location>
        <begin position="6"/>
        <end position="28"/>
    </location>
</feature>
<keyword evidence="1" id="KW-0812">Transmembrane</keyword>
<keyword evidence="1" id="KW-1133">Transmembrane helix</keyword>
<dbReference type="RefSeq" id="WP_014768513.1">
    <property type="nucleotide sequence ID" value="NC_018002.1"/>
</dbReference>
<dbReference type="eggNOG" id="ENOG5034ABD">
    <property type="taxonomic scope" value="Bacteria"/>
</dbReference>
<protein>
    <submittedName>
        <fullName evidence="2">Uncharacterized protein</fullName>
    </submittedName>
</protein>
<evidence type="ECO:0000313" key="2">
    <source>
        <dbReference type="EMBL" id="AFL67632.1"/>
    </source>
</evidence>
<evidence type="ECO:0000313" key="3">
    <source>
        <dbReference type="Proteomes" id="UP000006176"/>
    </source>
</evidence>
<proteinExistence type="predicted"/>
<organism evidence="2 3">
    <name type="scientific">Sulfurospirillum barnesii (strain ATCC 700032 / DSM 10660 / SES-3)</name>
    <dbReference type="NCBI Taxonomy" id="760154"/>
    <lineage>
        <taxon>Bacteria</taxon>
        <taxon>Pseudomonadati</taxon>
        <taxon>Campylobacterota</taxon>
        <taxon>Epsilonproteobacteria</taxon>
        <taxon>Campylobacterales</taxon>
        <taxon>Sulfurospirillaceae</taxon>
        <taxon>Sulfurospirillum</taxon>
    </lineage>
</organism>
<dbReference type="Proteomes" id="UP000006176">
    <property type="component" value="Chromosome"/>
</dbReference>
<sequence>MSTEIQAVLMLILGWLLGLLSPSIINYIQDKKKAIKIKKSLLSEMEECQIIMANVAYLIESKYVAINHKLFDDLINIYENYNGINDYNDKLVRLKKLKKTPKEELETITEIQLYENMDKFLSFKKYDLPYLRSKINDISLLDENVQSNLLQLNFKLNLFNSEVEESKFHYQLTFSSEVSNENQEINKQILKEKQLIILDQIKQIITLITKLKIDITAC</sequence>
<dbReference type="AlphaFoldDB" id="I3XUK8"/>
<keyword evidence="3" id="KW-1185">Reference proteome</keyword>
<dbReference type="HOGENOM" id="CLU_1266344_0_0_7"/>
<dbReference type="PATRIC" id="fig|760154.4.peg.307"/>
<keyword evidence="1" id="KW-0472">Membrane</keyword>
<dbReference type="STRING" id="760154.Sulba_0306"/>
<gene>
    <name evidence="2" type="ordered locus">Sulba_0306</name>
</gene>